<keyword evidence="4" id="KW-1185">Reference proteome</keyword>
<reference evidence="3 4" key="1">
    <citation type="submission" date="2019-08" db="EMBL/GenBank/DDBJ databases">
        <title>Genome sequencing of Paenibacillus faecis DSM 23593(T).</title>
        <authorList>
            <person name="Kook J.-K."/>
            <person name="Park S.-N."/>
            <person name="Lim Y.K."/>
        </authorList>
    </citation>
    <scope>NUCLEOTIDE SEQUENCE [LARGE SCALE GENOMIC DNA]</scope>
    <source>
        <strain evidence="3 4">DSM 23593</strain>
    </source>
</reference>
<evidence type="ECO:0000256" key="2">
    <source>
        <dbReference type="SAM" id="SignalP"/>
    </source>
</evidence>
<dbReference type="Pfam" id="PF09580">
    <property type="entry name" value="Spore_YhcN_YlaJ"/>
    <property type="match status" value="1"/>
</dbReference>
<evidence type="ECO:0000256" key="1">
    <source>
        <dbReference type="SAM" id="MobiDB-lite"/>
    </source>
</evidence>
<evidence type="ECO:0000313" key="4">
    <source>
        <dbReference type="Proteomes" id="UP000325218"/>
    </source>
</evidence>
<gene>
    <name evidence="3" type="ORF">FRY98_11250</name>
</gene>
<dbReference type="InterPro" id="IPR019076">
    <property type="entry name" value="Spore_lipoprot_YhcN/YlaJ-like"/>
</dbReference>
<dbReference type="PROSITE" id="PS51257">
    <property type="entry name" value="PROKAR_LIPOPROTEIN"/>
    <property type="match status" value="1"/>
</dbReference>
<dbReference type="EMBL" id="VSDO01000002">
    <property type="protein sequence ID" value="TYA13240.1"/>
    <property type="molecule type" value="Genomic_DNA"/>
</dbReference>
<dbReference type="OrthoDB" id="2680157at2"/>
<dbReference type="Proteomes" id="UP000325218">
    <property type="component" value="Unassembled WGS sequence"/>
</dbReference>
<protein>
    <submittedName>
        <fullName evidence="3">Uncharacterized protein</fullName>
    </submittedName>
</protein>
<feature type="region of interest" description="Disordered" evidence="1">
    <location>
        <begin position="27"/>
        <end position="46"/>
    </location>
</feature>
<dbReference type="AlphaFoldDB" id="A0A5D0CUB3"/>
<keyword evidence="2" id="KW-0732">Signal</keyword>
<evidence type="ECO:0000313" key="3">
    <source>
        <dbReference type="EMBL" id="TYA13240.1"/>
    </source>
</evidence>
<proteinExistence type="predicted"/>
<organism evidence="3 4">
    <name type="scientific">Paenibacillus faecis</name>
    <dbReference type="NCBI Taxonomy" id="862114"/>
    <lineage>
        <taxon>Bacteria</taxon>
        <taxon>Bacillati</taxon>
        <taxon>Bacillota</taxon>
        <taxon>Bacilli</taxon>
        <taxon>Bacillales</taxon>
        <taxon>Paenibacillaceae</taxon>
        <taxon>Paenibacillus</taxon>
    </lineage>
</organism>
<feature type="signal peptide" evidence="2">
    <location>
        <begin position="1"/>
        <end position="27"/>
    </location>
</feature>
<accession>A0A5D0CUB3</accession>
<dbReference type="RefSeq" id="WP_148451836.1">
    <property type="nucleotide sequence ID" value="NZ_VSDO01000002.1"/>
</dbReference>
<feature type="chain" id="PRO_5039543532" evidence="2">
    <location>
        <begin position="28"/>
        <end position="157"/>
    </location>
</feature>
<name>A0A5D0CUB3_9BACL</name>
<comment type="caution">
    <text evidence="3">The sequence shown here is derived from an EMBL/GenBank/DDBJ whole genome shotgun (WGS) entry which is preliminary data.</text>
</comment>
<sequence>MTVTIMKRLGMLTLAVMLVFSGTGCQANKSSKSNNKPKAQSVQKKTAIDPATKKITDEVMKVKGVSKATVLVHNPDVLIGIDVKEGEHTATVEDHVRYKVESSKPGYFVHVTSNKKLHQKIKKLSTKMSGKKPGQAEGTEVGVIILDIGKETRTPFR</sequence>